<dbReference type="EMBL" id="SODA01000001">
    <property type="protein sequence ID" value="TDW07731.1"/>
    <property type="molecule type" value="Genomic_DNA"/>
</dbReference>
<sequence>MGKITGEFNLKSDFSRKDFLSLLFYLGFLTIDREEDGFIYFRVPNYAVKEIYFDYFTSLLDENSSFDSIEIEAAAVEILKNGKINNFIEKIENALASLSNRDYISFDEKYIKKKDFDSEGKKLIQEKLEEAKNQHLSYSKAEEFKDRKDLKKWAIIFVGNKATIEEL</sequence>
<evidence type="ECO:0000313" key="1">
    <source>
        <dbReference type="EMBL" id="TDW07731.1"/>
    </source>
</evidence>
<accession>A0A4R7Z9S4</accession>
<comment type="caution">
    <text evidence="1">The sequence shown here is derived from an EMBL/GenBank/DDBJ whole genome shotgun (WGS) entry which is preliminary data.</text>
</comment>
<dbReference type="RefSeq" id="WP_111571116.1">
    <property type="nucleotide sequence ID" value="NZ_QLME01000002.1"/>
</dbReference>
<reference evidence="1 2" key="1">
    <citation type="submission" date="2019-03" db="EMBL/GenBank/DDBJ databases">
        <title>Subsurface microbial communities from deep shales in Ohio and West Virginia, USA.</title>
        <authorList>
            <person name="Wrighton K."/>
        </authorList>
    </citation>
    <scope>NUCLEOTIDE SEQUENCE [LARGE SCALE GENOMIC DNA]</scope>
    <source>
        <strain evidence="1 2">MSL9.2</strain>
    </source>
</reference>
<dbReference type="AlphaFoldDB" id="A0A4R7Z9S4"/>
<name>A0A4R7Z9S4_9FIRM</name>
<gene>
    <name evidence="1" type="ORF">C8C77_101204</name>
</gene>
<organism evidence="1 2">
    <name type="scientific">Halanaerobium saccharolyticum</name>
    <dbReference type="NCBI Taxonomy" id="43595"/>
    <lineage>
        <taxon>Bacteria</taxon>
        <taxon>Bacillati</taxon>
        <taxon>Bacillota</taxon>
        <taxon>Clostridia</taxon>
        <taxon>Halanaerobiales</taxon>
        <taxon>Halanaerobiaceae</taxon>
        <taxon>Halanaerobium</taxon>
    </lineage>
</organism>
<protein>
    <submittedName>
        <fullName evidence="1">Uncharacterized protein</fullName>
    </submittedName>
</protein>
<dbReference type="Proteomes" id="UP000294697">
    <property type="component" value="Unassembled WGS sequence"/>
</dbReference>
<proteinExistence type="predicted"/>
<evidence type="ECO:0000313" key="2">
    <source>
        <dbReference type="Proteomes" id="UP000294697"/>
    </source>
</evidence>